<accession>A0A8A3PBU1</accession>
<name>A0A8A3PBU1_9HELO</name>
<proteinExistence type="predicted"/>
<dbReference type="Proteomes" id="UP000672032">
    <property type="component" value="Chromosome 3"/>
</dbReference>
<dbReference type="AlphaFoldDB" id="A0A8A3PBU1"/>
<dbReference type="EMBL" id="CP063407">
    <property type="protein sequence ID" value="QSZ32580.1"/>
    <property type="molecule type" value="Genomic_DNA"/>
</dbReference>
<evidence type="ECO:0000313" key="1">
    <source>
        <dbReference type="EMBL" id="QSZ32580.1"/>
    </source>
</evidence>
<dbReference type="PANTHER" id="PTHR11799:SF12">
    <property type="entry name" value="PARAOXONASE-RELATED"/>
    <property type="match status" value="1"/>
</dbReference>
<dbReference type="Gene3D" id="2.120.10.30">
    <property type="entry name" value="TolB, C-terminal domain"/>
    <property type="match status" value="1"/>
</dbReference>
<dbReference type="InterPro" id="IPR051288">
    <property type="entry name" value="Serum_paraoxonase/arylesterase"/>
</dbReference>
<reference evidence="1" key="1">
    <citation type="submission" date="2020-10" db="EMBL/GenBank/DDBJ databases">
        <title>Genome Sequence of Monilinia vaccinii-corymbosi Sheds Light on Mummy Berry Disease Infection of Blueberry and Mating Type.</title>
        <authorList>
            <person name="Yow A.G."/>
            <person name="Zhang Y."/>
            <person name="Bansal K."/>
            <person name="Eacker S.M."/>
            <person name="Sullivan S."/>
            <person name="Liachko I."/>
            <person name="Cubeta M.A."/>
            <person name="Rollins J.A."/>
            <person name="Ashrafi H."/>
        </authorList>
    </citation>
    <scope>NUCLEOTIDE SEQUENCE</scope>
    <source>
        <strain evidence="1">RL-1</strain>
    </source>
</reference>
<organism evidence="1 2">
    <name type="scientific">Monilinia vaccinii-corymbosi</name>
    <dbReference type="NCBI Taxonomy" id="61207"/>
    <lineage>
        <taxon>Eukaryota</taxon>
        <taxon>Fungi</taxon>
        <taxon>Dikarya</taxon>
        <taxon>Ascomycota</taxon>
        <taxon>Pezizomycotina</taxon>
        <taxon>Leotiomycetes</taxon>
        <taxon>Helotiales</taxon>
        <taxon>Sclerotiniaceae</taxon>
        <taxon>Monilinia</taxon>
    </lineage>
</organism>
<dbReference type="SUPFAM" id="SSF63829">
    <property type="entry name" value="Calcium-dependent phosphotriesterase"/>
    <property type="match status" value="1"/>
</dbReference>
<protein>
    <recommendedName>
        <fullName evidence="3">SMP-30/Gluconolactonase/LRE-like region domain-containing protein</fullName>
    </recommendedName>
</protein>
<dbReference type="OrthoDB" id="5307922at2759"/>
<dbReference type="InterPro" id="IPR011042">
    <property type="entry name" value="6-blade_b-propeller_TolB-like"/>
</dbReference>
<evidence type="ECO:0000313" key="2">
    <source>
        <dbReference type="Proteomes" id="UP000672032"/>
    </source>
</evidence>
<gene>
    <name evidence="1" type="ORF">DSL72_002158</name>
</gene>
<evidence type="ECO:0008006" key="3">
    <source>
        <dbReference type="Google" id="ProtNLM"/>
    </source>
</evidence>
<dbReference type="PANTHER" id="PTHR11799">
    <property type="entry name" value="PARAOXONASE"/>
    <property type="match status" value="1"/>
</dbReference>
<keyword evidence="2" id="KW-1185">Reference proteome</keyword>
<sequence>MIDSLGYTRVLEPFQNFDVECQKVDDAGLEGCADMWLHPESGMLYMACSDARGRAEWFPSLNLLNASGRSSSDRIGVLDTRGSGPIKNRLTWLQVETPQGGNYDGTFNIHGFSIMVDRSNKKRLHIALINDRPYKDTGEVWPPQIEWSTTIEYFATTLGSNIMTHKKTLDQPKIITPRRVLWLGEHLLVFTNAHRSKSRTGGYLDFLLGGGSIGYCTLPKGNCGTMKTDGNLRVPSGIALGHDSLIYVASSVSGQINVFSSDEHHLIKVDTIQVPHPISSISIDDNGDIYATTIPVLHEAMKNSQDPKAHIASAVFRIMKLGEMVEGETGWGWSVVKMMEDDGKILPTTTIAVHDKKSGKMFLGGALDPFISICEKKGGGSFTAPLNMLNL</sequence>